<reference evidence="10" key="1">
    <citation type="submission" date="2018-11" db="EMBL/GenBank/DDBJ databases">
        <authorList>
            <consortium name="Pathogen Informatics"/>
        </authorList>
    </citation>
    <scope>NUCLEOTIDE SEQUENCE [LARGE SCALE GENOMIC DNA]</scope>
</reference>
<keyword evidence="4" id="KW-0007">Acetylation</keyword>
<dbReference type="AlphaFoldDB" id="A0A3P7H4B3"/>
<dbReference type="Gene3D" id="1.10.10.10">
    <property type="entry name" value="Winged helix-like DNA-binding domain superfamily/Winged helix DNA-binding domain"/>
    <property type="match status" value="1"/>
</dbReference>
<dbReference type="InterPro" id="IPR005818">
    <property type="entry name" value="Histone_H1/H5_H15"/>
</dbReference>
<dbReference type="GO" id="GO:0000786">
    <property type="term" value="C:nucleosome"/>
    <property type="evidence" value="ECO:0007669"/>
    <property type="project" value="InterPro"/>
</dbReference>
<dbReference type="Pfam" id="PF00538">
    <property type="entry name" value="Linker_histone"/>
    <property type="match status" value="1"/>
</dbReference>
<dbReference type="InterPro" id="IPR005819">
    <property type="entry name" value="H1/H5"/>
</dbReference>
<dbReference type="GO" id="GO:0030527">
    <property type="term" value="F:structural constituent of chromatin"/>
    <property type="evidence" value="ECO:0007669"/>
    <property type="project" value="InterPro"/>
</dbReference>
<dbReference type="GO" id="GO:0045910">
    <property type="term" value="P:negative regulation of DNA recombination"/>
    <property type="evidence" value="ECO:0007669"/>
    <property type="project" value="TreeGrafter"/>
</dbReference>
<feature type="compositionally biased region" description="Basic residues" evidence="8">
    <location>
        <begin position="163"/>
        <end position="220"/>
    </location>
</feature>
<accession>A0A3P7H4B3</accession>
<evidence type="ECO:0000256" key="4">
    <source>
        <dbReference type="ARBA" id="ARBA00022990"/>
    </source>
</evidence>
<dbReference type="GO" id="GO:0005634">
    <property type="term" value="C:nucleus"/>
    <property type="evidence" value="ECO:0007669"/>
    <property type="project" value="UniProtKB-SubCell"/>
</dbReference>
<gene>
    <name evidence="10" type="ORF">TCNE_LOCUS17563</name>
</gene>
<sequence length="220" mass="22598">MRSVPFVIRNTSKFSVVGGPGVVMSTEVATAGSPATAEAKKPAAKKGRGAGRPKTPKTPASHPAYGDMVKAAVVALKEKKGSSRAAILKYILQHYKVGDNLTAVNAHLRLALKRGVSTGALKQTKGTGASGSFRLGEGKKAETAKKKAKKSAAKKVAGEKKTAAKKPKSPTKAAAKPKKAKVSPKKAAAKPKKAASPKKPKVAKPKAPKKSAPRAKKAAA</sequence>
<dbReference type="GO" id="GO:0031492">
    <property type="term" value="F:nucleosomal DNA binding"/>
    <property type="evidence" value="ECO:0007669"/>
    <property type="project" value="TreeGrafter"/>
</dbReference>
<keyword evidence="6 7" id="KW-0539">Nucleus</keyword>
<dbReference type="FunFam" id="1.10.10.10:FF:000140">
    <property type="entry name" value="Histone H1.0"/>
    <property type="match status" value="1"/>
</dbReference>
<dbReference type="InterPro" id="IPR036390">
    <property type="entry name" value="WH_DNA-bd_sf"/>
</dbReference>
<keyword evidence="3 7" id="KW-0158">Chromosome</keyword>
<evidence type="ECO:0000256" key="5">
    <source>
        <dbReference type="ARBA" id="ARBA00023125"/>
    </source>
</evidence>
<evidence type="ECO:0000256" key="8">
    <source>
        <dbReference type="SAM" id="MobiDB-lite"/>
    </source>
</evidence>
<dbReference type="PANTHER" id="PTHR11467:SF36">
    <property type="entry name" value="HISTONE 24-RELATED"/>
    <property type="match status" value="1"/>
</dbReference>
<dbReference type="PROSITE" id="PS51504">
    <property type="entry name" value="H15"/>
    <property type="match status" value="1"/>
</dbReference>
<dbReference type="PRINTS" id="PR00624">
    <property type="entry name" value="HISTONEH5"/>
</dbReference>
<dbReference type="GO" id="GO:0003690">
    <property type="term" value="F:double-stranded DNA binding"/>
    <property type="evidence" value="ECO:0007669"/>
    <property type="project" value="TreeGrafter"/>
</dbReference>
<evidence type="ECO:0000256" key="2">
    <source>
        <dbReference type="ARBA" id="ARBA00004286"/>
    </source>
</evidence>
<comment type="similarity">
    <text evidence="7">Belongs to the histone H1/H5 family.</text>
</comment>
<dbReference type="SMART" id="SM00526">
    <property type="entry name" value="H15"/>
    <property type="match status" value="1"/>
</dbReference>
<dbReference type="InterPro" id="IPR036388">
    <property type="entry name" value="WH-like_DNA-bd_sf"/>
</dbReference>
<feature type="compositionally biased region" description="Basic residues" evidence="8">
    <location>
        <begin position="42"/>
        <end position="55"/>
    </location>
</feature>
<evidence type="ECO:0000256" key="7">
    <source>
        <dbReference type="RuleBase" id="RU003894"/>
    </source>
</evidence>
<protein>
    <recommendedName>
        <fullName evidence="9">H15 domain-containing protein</fullName>
    </recommendedName>
</protein>
<evidence type="ECO:0000256" key="1">
    <source>
        <dbReference type="ARBA" id="ARBA00004123"/>
    </source>
</evidence>
<feature type="region of interest" description="Disordered" evidence="8">
    <location>
        <begin position="30"/>
        <end position="64"/>
    </location>
</feature>
<dbReference type="EMBL" id="UYWY01024562">
    <property type="protein sequence ID" value="VDM48884.1"/>
    <property type="molecule type" value="Genomic_DNA"/>
</dbReference>
<name>A0A3P7H4B3_TOXCA</name>
<feature type="domain" description="H15" evidence="9">
    <location>
        <begin position="61"/>
        <end position="137"/>
    </location>
</feature>
<comment type="subcellular location">
    <subcellularLocation>
        <location evidence="2">Chromosome</location>
    </subcellularLocation>
    <subcellularLocation>
        <location evidence="1 7">Nucleus</location>
    </subcellularLocation>
</comment>
<proteinExistence type="inferred from homology"/>
<keyword evidence="5 7" id="KW-0238">DNA-binding</keyword>
<evidence type="ECO:0000313" key="10">
    <source>
        <dbReference type="EMBL" id="VDM48884.1"/>
    </source>
</evidence>
<dbReference type="GO" id="GO:0030261">
    <property type="term" value="P:chromosome condensation"/>
    <property type="evidence" value="ECO:0007669"/>
    <property type="project" value="TreeGrafter"/>
</dbReference>
<evidence type="ECO:0000256" key="6">
    <source>
        <dbReference type="ARBA" id="ARBA00023242"/>
    </source>
</evidence>
<dbReference type="PANTHER" id="PTHR11467">
    <property type="entry name" value="HISTONE H1"/>
    <property type="match status" value="1"/>
</dbReference>
<evidence type="ECO:0000259" key="9">
    <source>
        <dbReference type="PROSITE" id="PS51504"/>
    </source>
</evidence>
<evidence type="ECO:0000256" key="3">
    <source>
        <dbReference type="ARBA" id="ARBA00022454"/>
    </source>
</evidence>
<feature type="region of interest" description="Disordered" evidence="8">
    <location>
        <begin position="121"/>
        <end position="220"/>
    </location>
</feature>
<organism evidence="10">
    <name type="scientific">Toxocara canis</name>
    <name type="common">Canine roundworm</name>
    <dbReference type="NCBI Taxonomy" id="6265"/>
    <lineage>
        <taxon>Eukaryota</taxon>
        <taxon>Metazoa</taxon>
        <taxon>Ecdysozoa</taxon>
        <taxon>Nematoda</taxon>
        <taxon>Chromadorea</taxon>
        <taxon>Rhabditida</taxon>
        <taxon>Spirurina</taxon>
        <taxon>Ascaridomorpha</taxon>
        <taxon>Ascaridoidea</taxon>
        <taxon>Toxocaridae</taxon>
        <taxon>Toxocara</taxon>
    </lineage>
</organism>
<dbReference type="SUPFAM" id="SSF46785">
    <property type="entry name" value="Winged helix' DNA-binding domain"/>
    <property type="match status" value="1"/>
</dbReference>
<feature type="compositionally biased region" description="Basic and acidic residues" evidence="8">
    <location>
        <begin position="136"/>
        <end position="145"/>
    </location>
</feature>
<dbReference type="GO" id="GO:0006334">
    <property type="term" value="P:nucleosome assembly"/>
    <property type="evidence" value="ECO:0007669"/>
    <property type="project" value="InterPro"/>
</dbReference>
<dbReference type="CDD" id="cd00073">
    <property type="entry name" value="H15"/>
    <property type="match status" value="1"/>
</dbReference>